<feature type="compositionally biased region" description="Polar residues" evidence="1">
    <location>
        <begin position="465"/>
        <end position="476"/>
    </location>
</feature>
<feature type="region of interest" description="Disordered" evidence="1">
    <location>
        <begin position="203"/>
        <end position="223"/>
    </location>
</feature>
<dbReference type="EMBL" id="JAQJZL010000005">
    <property type="protein sequence ID" value="KAJ6041576.1"/>
    <property type="molecule type" value="Genomic_DNA"/>
</dbReference>
<gene>
    <name evidence="2" type="ORF">N7460_006966</name>
</gene>
<organism evidence="2 3">
    <name type="scientific">Penicillium canescens</name>
    <dbReference type="NCBI Taxonomy" id="5083"/>
    <lineage>
        <taxon>Eukaryota</taxon>
        <taxon>Fungi</taxon>
        <taxon>Dikarya</taxon>
        <taxon>Ascomycota</taxon>
        <taxon>Pezizomycotina</taxon>
        <taxon>Eurotiomycetes</taxon>
        <taxon>Eurotiomycetidae</taxon>
        <taxon>Eurotiales</taxon>
        <taxon>Aspergillaceae</taxon>
        <taxon>Penicillium</taxon>
    </lineage>
</organism>
<feature type="region of interest" description="Disordered" evidence="1">
    <location>
        <begin position="249"/>
        <end position="295"/>
    </location>
</feature>
<reference evidence="2" key="2">
    <citation type="submission" date="2023-01" db="EMBL/GenBank/DDBJ databases">
        <authorList>
            <person name="Petersen C."/>
        </authorList>
    </citation>
    <scope>NUCLEOTIDE SEQUENCE</scope>
    <source>
        <strain evidence="2">IBT 15450</strain>
    </source>
</reference>
<reference evidence="2" key="1">
    <citation type="journal article" date="2023" name="IMA Fungus">
        <title>Comparative genomic study of the Penicillium genus elucidates a diverse pangenome and 15 lateral gene transfer events.</title>
        <authorList>
            <person name="Petersen C."/>
            <person name="Sorensen T."/>
            <person name="Nielsen M.R."/>
            <person name="Sondergaard T.E."/>
            <person name="Sorensen J.L."/>
            <person name="Fitzpatrick D.A."/>
            <person name="Frisvad J.C."/>
            <person name="Nielsen K.L."/>
        </authorList>
    </citation>
    <scope>NUCLEOTIDE SEQUENCE</scope>
    <source>
        <strain evidence="2">IBT 15450</strain>
    </source>
</reference>
<feature type="compositionally biased region" description="Low complexity" evidence="1">
    <location>
        <begin position="264"/>
        <end position="286"/>
    </location>
</feature>
<feature type="region of interest" description="Disordered" evidence="1">
    <location>
        <begin position="465"/>
        <end position="489"/>
    </location>
</feature>
<evidence type="ECO:0000313" key="3">
    <source>
        <dbReference type="Proteomes" id="UP001219568"/>
    </source>
</evidence>
<accession>A0AAD6IBS1</accession>
<evidence type="ECO:0000313" key="2">
    <source>
        <dbReference type="EMBL" id="KAJ6041576.1"/>
    </source>
</evidence>
<name>A0AAD6IBS1_PENCN</name>
<comment type="caution">
    <text evidence="2">The sequence shown here is derived from an EMBL/GenBank/DDBJ whole genome shotgun (WGS) entry which is preliminary data.</text>
</comment>
<sequence>MTNTSPDGAWVFEKAILVYTPDFDVSCFAVLRIAHDQNANEGSISLKITADLANLSGRSPLMLNISPGVVKECTLARKSNDRLCPPGLFSMLPARVKKVSAVSTLSLTLSETGIVLCPTGMETLSPANPGDLNFDAFAKICYSTSLCLYISQRQFADEELDQLEIFSGALRSLQAKTFQNARHGVEERGCGVFARWLNPNPPPYPEERVSEQGDPPVYCRHSEQVTGKRRTVPWLLSPDDKARKRLLLTSPERLSSTSPEALDSPTEPTPSTRSSSPSSIRSIPPTDFMLASSPGRTKRKRLARLEEELRGVSDEEICQVLIRSGRQYLLAIQKDVDRDLSSESETVGIANVNMLERRLKHSLKQYVDETIEHLKSQVVGDIVESALNECDEAIEGRYRTHEADLEEQVDDYKVDLGITANDCTKEIEEQALRCMDDIEDQGIKVEKSATERFAELTRCLSDSAQSLLDSKSSPGQRRTEGPEARRISI</sequence>
<evidence type="ECO:0000256" key="1">
    <source>
        <dbReference type="SAM" id="MobiDB-lite"/>
    </source>
</evidence>
<dbReference type="Proteomes" id="UP001219568">
    <property type="component" value="Unassembled WGS sequence"/>
</dbReference>
<feature type="compositionally biased region" description="Basic and acidic residues" evidence="1">
    <location>
        <begin position="477"/>
        <end position="489"/>
    </location>
</feature>
<proteinExistence type="predicted"/>
<keyword evidence="3" id="KW-1185">Reference proteome</keyword>
<dbReference type="AlphaFoldDB" id="A0AAD6IBS1"/>
<protein>
    <submittedName>
        <fullName evidence="2">Uncharacterized protein</fullName>
    </submittedName>
</protein>